<dbReference type="AlphaFoldDB" id="N1QJ13"/>
<reference evidence="1 2" key="1">
    <citation type="journal article" date="2012" name="PLoS Pathog.">
        <title>Diverse lifestyles and strategies of plant pathogenesis encoded in the genomes of eighteen Dothideomycetes fungi.</title>
        <authorList>
            <person name="Ohm R.A."/>
            <person name="Feau N."/>
            <person name="Henrissat B."/>
            <person name="Schoch C.L."/>
            <person name="Horwitz B.A."/>
            <person name="Barry K.W."/>
            <person name="Condon B.J."/>
            <person name="Copeland A.C."/>
            <person name="Dhillon B."/>
            <person name="Glaser F."/>
            <person name="Hesse C.N."/>
            <person name="Kosti I."/>
            <person name="LaButti K."/>
            <person name="Lindquist E.A."/>
            <person name="Lucas S."/>
            <person name="Salamov A.A."/>
            <person name="Bradshaw R.E."/>
            <person name="Ciuffetti L."/>
            <person name="Hamelin R.C."/>
            <person name="Kema G.H.J."/>
            <person name="Lawrence C."/>
            <person name="Scott J.A."/>
            <person name="Spatafora J.W."/>
            <person name="Turgeon B.G."/>
            <person name="de Wit P.J.G.M."/>
            <person name="Zhong S."/>
            <person name="Goodwin S.B."/>
            <person name="Grigoriev I.V."/>
        </authorList>
    </citation>
    <scope>NUCLEOTIDE SEQUENCE [LARGE SCALE GENOMIC DNA]</scope>
    <source>
        <strain evidence="1 2">SO2202</strain>
    </source>
</reference>
<keyword evidence="2" id="KW-1185">Reference proteome</keyword>
<dbReference type="HOGENOM" id="CLU_2528895_0_0_1"/>
<name>N1QJ13_SPHMS</name>
<dbReference type="Proteomes" id="UP000016931">
    <property type="component" value="Unassembled WGS sequence"/>
</dbReference>
<accession>N1QJ13</accession>
<proteinExistence type="predicted"/>
<dbReference type="RefSeq" id="XP_016765332.1">
    <property type="nucleotide sequence ID" value="XM_016903567.1"/>
</dbReference>
<dbReference type="EMBL" id="KB456260">
    <property type="protein sequence ID" value="EMF17211.1"/>
    <property type="molecule type" value="Genomic_DNA"/>
</dbReference>
<evidence type="ECO:0000313" key="1">
    <source>
        <dbReference type="EMBL" id="EMF17211.1"/>
    </source>
</evidence>
<protein>
    <submittedName>
        <fullName evidence="1">Uncharacterized protein</fullName>
    </submittedName>
</protein>
<gene>
    <name evidence="1" type="ORF">SEPMUDRAFT_146308</name>
</gene>
<sequence>MTLSQFLQASWPRRPVILVTSGKKVQKYLCESPMCPPDTWKERAILFARVLSAGNGPLAQLQKAVGSEGVADESAEVFCCRKGH</sequence>
<organism evidence="1 2">
    <name type="scientific">Sphaerulina musiva (strain SO2202)</name>
    <name type="common">Poplar stem canker fungus</name>
    <name type="synonym">Septoria musiva</name>
    <dbReference type="NCBI Taxonomy" id="692275"/>
    <lineage>
        <taxon>Eukaryota</taxon>
        <taxon>Fungi</taxon>
        <taxon>Dikarya</taxon>
        <taxon>Ascomycota</taxon>
        <taxon>Pezizomycotina</taxon>
        <taxon>Dothideomycetes</taxon>
        <taxon>Dothideomycetidae</taxon>
        <taxon>Mycosphaerellales</taxon>
        <taxon>Mycosphaerellaceae</taxon>
        <taxon>Sphaerulina</taxon>
    </lineage>
</organism>
<dbReference type="GeneID" id="27900704"/>
<evidence type="ECO:0000313" key="2">
    <source>
        <dbReference type="Proteomes" id="UP000016931"/>
    </source>
</evidence>